<evidence type="ECO:0000313" key="2">
    <source>
        <dbReference type="Proteomes" id="UP001358586"/>
    </source>
</evidence>
<dbReference type="Proteomes" id="UP001358586">
    <property type="component" value="Chromosome 12"/>
</dbReference>
<sequence>MHTEKNVCENIIGTILNVDRKSKDNLQSRLDLVDMGIRHELHPKVISNGKYRLPPYIFVMSKKQKEVFCTVLKDIKVLDAFLFKLKPNCRNRRYPEGSIAEGYLAELGRGVYDFLF</sequence>
<comment type="caution">
    <text evidence="1">The sequence shown here is derived from an EMBL/GenBank/DDBJ whole genome shotgun (WGS) entry which is preliminary data.</text>
</comment>
<keyword evidence="2" id="KW-1185">Reference proteome</keyword>
<dbReference type="PANTHER" id="PTHR10775">
    <property type="entry name" value="OS08G0208400 PROTEIN"/>
    <property type="match status" value="1"/>
</dbReference>
<dbReference type="EMBL" id="JARKNE010000012">
    <property type="protein sequence ID" value="KAK5775766.1"/>
    <property type="molecule type" value="Genomic_DNA"/>
</dbReference>
<proteinExistence type="predicted"/>
<dbReference type="PANTHER" id="PTHR10775:SF173">
    <property type="match status" value="1"/>
</dbReference>
<name>A0ABR0MPI6_GOSAR</name>
<evidence type="ECO:0000313" key="1">
    <source>
        <dbReference type="EMBL" id="KAK5775766.1"/>
    </source>
</evidence>
<protein>
    <submittedName>
        <fullName evidence="1">Uncharacterized protein</fullName>
    </submittedName>
</protein>
<accession>A0ABR0MPI6</accession>
<gene>
    <name evidence="1" type="ORF">PVK06_043705</name>
</gene>
<reference evidence="1 2" key="1">
    <citation type="submission" date="2023-03" db="EMBL/GenBank/DDBJ databases">
        <title>WGS of Gossypium arboreum.</title>
        <authorList>
            <person name="Yu D."/>
        </authorList>
    </citation>
    <scope>NUCLEOTIDE SEQUENCE [LARGE SCALE GENOMIC DNA]</scope>
    <source>
        <tissue evidence="1">Leaf</tissue>
    </source>
</reference>
<organism evidence="1 2">
    <name type="scientific">Gossypium arboreum</name>
    <name type="common">Tree cotton</name>
    <name type="synonym">Gossypium nanking</name>
    <dbReference type="NCBI Taxonomy" id="29729"/>
    <lineage>
        <taxon>Eukaryota</taxon>
        <taxon>Viridiplantae</taxon>
        <taxon>Streptophyta</taxon>
        <taxon>Embryophyta</taxon>
        <taxon>Tracheophyta</taxon>
        <taxon>Spermatophyta</taxon>
        <taxon>Magnoliopsida</taxon>
        <taxon>eudicotyledons</taxon>
        <taxon>Gunneridae</taxon>
        <taxon>Pentapetalae</taxon>
        <taxon>rosids</taxon>
        <taxon>malvids</taxon>
        <taxon>Malvales</taxon>
        <taxon>Malvaceae</taxon>
        <taxon>Malvoideae</taxon>
        <taxon>Gossypium</taxon>
    </lineage>
</organism>